<reference evidence="1 2" key="1">
    <citation type="submission" date="2019-12" db="EMBL/GenBank/DDBJ databases">
        <title>Litoreibacter badius sp. nov., a novel bacteriochlorophyll a-containing bacterium in the genus Litoreibacter.</title>
        <authorList>
            <person name="Kanamuro M."/>
            <person name="Takabe Y."/>
            <person name="Mori K."/>
            <person name="Takaichi S."/>
            <person name="Hanada S."/>
        </authorList>
    </citation>
    <scope>NUCLEOTIDE SEQUENCE [LARGE SCALE GENOMIC DNA]</scope>
    <source>
        <strain evidence="1 2">K6</strain>
    </source>
</reference>
<accession>A0A6N6JH13</accession>
<dbReference type="RefSeq" id="WP_159806823.1">
    <property type="nucleotide sequence ID" value="NZ_BLJE01000002.1"/>
</dbReference>
<dbReference type="Proteomes" id="UP000436822">
    <property type="component" value="Unassembled WGS sequence"/>
</dbReference>
<protein>
    <submittedName>
        <fullName evidence="1">Uncharacterized protein</fullName>
    </submittedName>
</protein>
<dbReference type="EMBL" id="BLJE01000002">
    <property type="protein sequence ID" value="GFE65130.1"/>
    <property type="molecule type" value="Genomic_DNA"/>
</dbReference>
<gene>
    <name evidence="1" type="ORF">KIN_22040</name>
</gene>
<evidence type="ECO:0000313" key="2">
    <source>
        <dbReference type="Proteomes" id="UP000436822"/>
    </source>
</evidence>
<name>A0A6N6JH13_9RHOB</name>
<comment type="caution">
    <text evidence="1">The sequence shown here is derived from an EMBL/GenBank/DDBJ whole genome shotgun (WGS) entry which is preliminary data.</text>
</comment>
<organism evidence="1 2">
    <name type="scientific">Litoreibacter roseus</name>
    <dbReference type="NCBI Taxonomy" id="2601869"/>
    <lineage>
        <taxon>Bacteria</taxon>
        <taxon>Pseudomonadati</taxon>
        <taxon>Pseudomonadota</taxon>
        <taxon>Alphaproteobacteria</taxon>
        <taxon>Rhodobacterales</taxon>
        <taxon>Roseobacteraceae</taxon>
        <taxon>Litoreibacter</taxon>
    </lineage>
</organism>
<proteinExistence type="predicted"/>
<evidence type="ECO:0000313" key="1">
    <source>
        <dbReference type="EMBL" id="GFE65130.1"/>
    </source>
</evidence>
<sequence length="113" mass="12686">MVEKSKEIASLKDFDELYELVRPIKDRIHGVGPLLHYDVCLRIATGFLEVKPELIYVHAGAKEGARALGLNTSNGKLKKDDFPAEVKRLDSAEDIEVFLCVKKDALKALRYNS</sequence>
<keyword evidence="2" id="KW-1185">Reference proteome</keyword>
<dbReference type="OrthoDB" id="9156397at2"/>
<dbReference type="AlphaFoldDB" id="A0A6N6JH13"/>